<dbReference type="EMBL" id="JARBHB010000014">
    <property type="protein sequence ID" value="KAJ8868888.1"/>
    <property type="molecule type" value="Genomic_DNA"/>
</dbReference>
<organism evidence="2 3">
    <name type="scientific">Dryococelus australis</name>
    <dbReference type="NCBI Taxonomy" id="614101"/>
    <lineage>
        <taxon>Eukaryota</taxon>
        <taxon>Metazoa</taxon>
        <taxon>Ecdysozoa</taxon>
        <taxon>Arthropoda</taxon>
        <taxon>Hexapoda</taxon>
        <taxon>Insecta</taxon>
        <taxon>Pterygota</taxon>
        <taxon>Neoptera</taxon>
        <taxon>Polyneoptera</taxon>
        <taxon>Phasmatodea</taxon>
        <taxon>Verophasmatodea</taxon>
        <taxon>Anareolatae</taxon>
        <taxon>Phasmatidae</taxon>
        <taxon>Eurycanthinae</taxon>
        <taxon>Dryococelus</taxon>
    </lineage>
</organism>
<dbReference type="CDD" id="cd08317">
    <property type="entry name" value="Death_ank"/>
    <property type="match status" value="1"/>
</dbReference>
<dbReference type="InterPro" id="IPR016729">
    <property type="entry name" value="FADD"/>
</dbReference>
<dbReference type="SUPFAM" id="SSF47986">
    <property type="entry name" value="DEATH domain"/>
    <property type="match status" value="1"/>
</dbReference>
<dbReference type="PANTHER" id="PTHR15077">
    <property type="entry name" value="FAS-ASSOCIATING DEATH DOMAIN-CONTAINING PROTEIN FADD"/>
    <property type="match status" value="1"/>
</dbReference>
<evidence type="ECO:0000313" key="3">
    <source>
        <dbReference type="Proteomes" id="UP001159363"/>
    </source>
</evidence>
<sequence>MLHDIPVLTPGRPDMYQRTDLRLSDISNLLGEDWVRLATELGVTTSDVNSIKSEHPGSVAQQAMAMLRLWLQQAGNKATGECLWLAVVCFGITWVNY</sequence>
<gene>
    <name evidence="2" type="ORF">PR048_030429</name>
</gene>
<keyword evidence="3" id="KW-1185">Reference proteome</keyword>
<feature type="domain" description="Death" evidence="1">
    <location>
        <begin position="19"/>
        <end position="83"/>
    </location>
</feature>
<proteinExistence type="predicted"/>
<dbReference type="Gene3D" id="1.10.533.10">
    <property type="entry name" value="Death Domain, Fas"/>
    <property type="match status" value="1"/>
</dbReference>
<evidence type="ECO:0000259" key="1">
    <source>
        <dbReference type="PROSITE" id="PS50017"/>
    </source>
</evidence>
<dbReference type="InterPro" id="IPR000488">
    <property type="entry name" value="Death_dom"/>
</dbReference>
<dbReference type="Proteomes" id="UP001159363">
    <property type="component" value="Chromosome 13"/>
</dbReference>
<evidence type="ECO:0000313" key="2">
    <source>
        <dbReference type="EMBL" id="KAJ8868888.1"/>
    </source>
</evidence>
<name>A0ABQ9GBU0_9NEOP</name>
<dbReference type="Pfam" id="PF00531">
    <property type="entry name" value="Death"/>
    <property type="match status" value="1"/>
</dbReference>
<dbReference type="InterPro" id="IPR011029">
    <property type="entry name" value="DEATH-like_dom_sf"/>
</dbReference>
<reference evidence="2 3" key="1">
    <citation type="submission" date="2023-02" db="EMBL/GenBank/DDBJ databases">
        <title>LHISI_Scaffold_Assembly.</title>
        <authorList>
            <person name="Stuart O.P."/>
            <person name="Cleave R."/>
            <person name="Magrath M.J.L."/>
            <person name="Mikheyev A.S."/>
        </authorList>
    </citation>
    <scope>NUCLEOTIDE SEQUENCE [LARGE SCALE GENOMIC DNA]</scope>
    <source>
        <strain evidence="2">Daus_M_001</strain>
        <tissue evidence="2">Leg muscle</tissue>
    </source>
</reference>
<dbReference type="PROSITE" id="PS50017">
    <property type="entry name" value="DEATH_DOMAIN"/>
    <property type="match status" value="1"/>
</dbReference>
<protein>
    <recommendedName>
        <fullName evidence="1">Death domain-containing protein</fullName>
    </recommendedName>
</protein>
<accession>A0ABQ9GBU0</accession>
<comment type="caution">
    <text evidence="2">The sequence shown here is derived from an EMBL/GenBank/DDBJ whole genome shotgun (WGS) entry which is preliminary data.</text>
</comment>